<name>A0A8J3YQM2_9ACTN</name>
<dbReference type="Proteomes" id="UP000619260">
    <property type="component" value="Unassembled WGS sequence"/>
</dbReference>
<comment type="caution">
    <text evidence="1">The sequence shown here is derived from an EMBL/GenBank/DDBJ whole genome shotgun (WGS) entry which is preliminary data.</text>
</comment>
<reference evidence="1" key="1">
    <citation type="submission" date="2021-01" db="EMBL/GenBank/DDBJ databases">
        <title>Whole genome shotgun sequence of Virgisporangium aliadipatigenens NBRC 105644.</title>
        <authorList>
            <person name="Komaki H."/>
            <person name="Tamura T."/>
        </authorList>
    </citation>
    <scope>NUCLEOTIDE SEQUENCE</scope>
    <source>
        <strain evidence="1">NBRC 105644</strain>
    </source>
</reference>
<sequence length="170" mass="18051">MAPWALVLTPDGYETERLYAHESVPLPGAGPSAGDPVLLTVDNGSRAVFGLGRVTPDGRVAYTHRLFDAPLPAEDLAVSGPGVHPLDPGTFAQYSAKAGAEPVRRTWLVSVDLPIEAATPAEAVRAFWSYVAELGPRELPAFVSPSGDELAMQAFVLGEETNLDPEEDED</sequence>
<accession>A0A8J3YQM2</accession>
<keyword evidence="2" id="KW-1185">Reference proteome</keyword>
<evidence type="ECO:0000313" key="1">
    <source>
        <dbReference type="EMBL" id="GIJ48543.1"/>
    </source>
</evidence>
<protein>
    <submittedName>
        <fullName evidence="1">Uncharacterized protein</fullName>
    </submittedName>
</protein>
<evidence type="ECO:0000313" key="2">
    <source>
        <dbReference type="Proteomes" id="UP000619260"/>
    </source>
</evidence>
<organism evidence="1 2">
    <name type="scientific">Virgisporangium aliadipatigenens</name>
    <dbReference type="NCBI Taxonomy" id="741659"/>
    <lineage>
        <taxon>Bacteria</taxon>
        <taxon>Bacillati</taxon>
        <taxon>Actinomycetota</taxon>
        <taxon>Actinomycetes</taxon>
        <taxon>Micromonosporales</taxon>
        <taxon>Micromonosporaceae</taxon>
        <taxon>Virgisporangium</taxon>
    </lineage>
</organism>
<dbReference type="EMBL" id="BOPF01000021">
    <property type="protein sequence ID" value="GIJ48543.1"/>
    <property type="molecule type" value="Genomic_DNA"/>
</dbReference>
<proteinExistence type="predicted"/>
<dbReference type="AlphaFoldDB" id="A0A8J3YQM2"/>
<gene>
    <name evidence="1" type="ORF">Val02_54290</name>
</gene>